<dbReference type="OrthoDB" id="9789139at2"/>
<evidence type="ECO:0000313" key="2">
    <source>
        <dbReference type="Proteomes" id="UP000244446"/>
    </source>
</evidence>
<dbReference type="AlphaFoldDB" id="A0A2T7G8V5"/>
<dbReference type="InterPro" id="IPR017601">
    <property type="entry name" value="DGQHR-contain_dom"/>
</dbReference>
<accession>A0A2T7G8V5</accession>
<comment type="caution">
    <text evidence="1">The sequence shown here is derived from an EMBL/GenBank/DDBJ whole genome shotgun (WGS) entry which is preliminary data.</text>
</comment>
<name>A0A2T7G8V5_9RHOB</name>
<reference evidence="1 2" key="1">
    <citation type="submission" date="2018-04" db="EMBL/GenBank/DDBJ databases">
        <title>Pelagivirga bohaiensis gen. nov., sp. nov., a bacterium isolated from the Bohai Sea.</title>
        <authorList>
            <person name="Ji X."/>
        </authorList>
    </citation>
    <scope>NUCLEOTIDE SEQUENCE [LARGE SCALE GENOMIC DNA]</scope>
    <source>
        <strain evidence="1 2">BH-SD19</strain>
    </source>
</reference>
<dbReference type="EMBL" id="QCYH01000003">
    <property type="protein sequence ID" value="PVA10836.1"/>
    <property type="molecule type" value="Genomic_DNA"/>
</dbReference>
<keyword evidence="2" id="KW-1185">Reference proteome</keyword>
<protein>
    <recommendedName>
        <fullName evidence="3">DGQHR domain-containing protein</fullName>
    </recommendedName>
</protein>
<sequence>MSNTVETGAADFSSGRLRFSVSLVKQGKKQFYTLTMPSEVLARTCKVTTRREDPSKGFQRNLDPKRAQEIADYIDTGTGTIPNSIVLSAQEAAQLKVVGKGKTLEFTDTPDAFLVLDGQHRVFGFSLASTSLRVPVVIYNGLSRTEEVRLFIDINTKQRPVPPQLLLDIKMLAETENETEEVLRSVFDYFEGEDDSALLGFMSPSEAARNKITRVTFNQAVKPLLTLFPGKEAYDIYRILNAYITALSAEVSKKSTLPVLAKPVVFRAFMGFFRPVAQRMVDRFGSNYSAANFQSVVEPVFANMQIKKLEKPGTSWAALRDYLEVRLVSKLTL</sequence>
<dbReference type="CDD" id="cd16413">
    <property type="entry name" value="DGQHR_domain"/>
    <property type="match status" value="1"/>
</dbReference>
<evidence type="ECO:0000313" key="1">
    <source>
        <dbReference type="EMBL" id="PVA10836.1"/>
    </source>
</evidence>
<dbReference type="Proteomes" id="UP000244446">
    <property type="component" value="Unassembled WGS sequence"/>
</dbReference>
<dbReference type="Pfam" id="PF14072">
    <property type="entry name" value="DndB"/>
    <property type="match status" value="1"/>
</dbReference>
<organism evidence="1 2">
    <name type="scientific">Pelagivirga sediminicola</name>
    <dbReference type="NCBI Taxonomy" id="2170575"/>
    <lineage>
        <taxon>Bacteria</taxon>
        <taxon>Pseudomonadati</taxon>
        <taxon>Pseudomonadota</taxon>
        <taxon>Alphaproteobacteria</taxon>
        <taxon>Rhodobacterales</taxon>
        <taxon>Paracoccaceae</taxon>
        <taxon>Pelagivirga</taxon>
    </lineage>
</organism>
<gene>
    <name evidence="1" type="ORF">DC366_08230</name>
</gene>
<dbReference type="NCBIfam" id="TIGR03187">
    <property type="entry name" value="DGQHR"/>
    <property type="match status" value="1"/>
</dbReference>
<dbReference type="InterPro" id="IPR017642">
    <property type="entry name" value="DNA_S_mod_DndB"/>
</dbReference>
<proteinExistence type="predicted"/>
<evidence type="ECO:0008006" key="3">
    <source>
        <dbReference type="Google" id="ProtNLM"/>
    </source>
</evidence>
<dbReference type="RefSeq" id="WP_108691694.1">
    <property type="nucleotide sequence ID" value="NZ_QCYH01000003.1"/>
</dbReference>